<keyword evidence="3" id="KW-1185">Reference proteome</keyword>
<keyword evidence="2" id="KW-0378">Hydrolase</keyword>
<dbReference type="InterPro" id="IPR029058">
    <property type="entry name" value="AB_hydrolase_fold"/>
</dbReference>
<dbReference type="PANTHER" id="PTHR43265:SF1">
    <property type="entry name" value="ESTERASE ESTD"/>
    <property type="match status" value="1"/>
</dbReference>
<feature type="domain" description="AB hydrolase-1" evidence="1">
    <location>
        <begin position="40"/>
        <end position="277"/>
    </location>
</feature>
<proteinExistence type="predicted"/>
<name>A0A2V3VE96_9SPHN</name>
<gene>
    <name evidence="2" type="ORF">C7451_101160</name>
</gene>
<dbReference type="InterPro" id="IPR000073">
    <property type="entry name" value="AB_hydrolase_1"/>
</dbReference>
<evidence type="ECO:0000313" key="3">
    <source>
        <dbReference type="Proteomes" id="UP000248014"/>
    </source>
</evidence>
<reference evidence="2 3" key="1">
    <citation type="submission" date="2018-05" db="EMBL/GenBank/DDBJ databases">
        <title>Genomic Encyclopedia of Type Strains, Phase IV (KMG-IV): sequencing the most valuable type-strain genomes for metagenomic binning, comparative biology and taxonomic classification.</title>
        <authorList>
            <person name="Goeker M."/>
        </authorList>
    </citation>
    <scope>NUCLEOTIDE SEQUENCE [LARGE SCALE GENOMIC DNA]</scope>
    <source>
        <strain evidence="2 3">DSM 3183</strain>
    </source>
</reference>
<evidence type="ECO:0000313" key="2">
    <source>
        <dbReference type="EMBL" id="PXW79098.1"/>
    </source>
</evidence>
<dbReference type="SUPFAM" id="SSF53474">
    <property type="entry name" value="alpha/beta-Hydrolases"/>
    <property type="match status" value="1"/>
</dbReference>
<dbReference type="InterPro" id="IPR053145">
    <property type="entry name" value="AB_hydrolase_Est10"/>
</dbReference>
<dbReference type="AlphaFoldDB" id="A0A2V3VE96"/>
<dbReference type="EMBL" id="QJJM01000001">
    <property type="protein sequence ID" value="PXW79098.1"/>
    <property type="molecule type" value="Genomic_DNA"/>
</dbReference>
<dbReference type="GO" id="GO:0052689">
    <property type="term" value="F:carboxylic ester hydrolase activity"/>
    <property type="evidence" value="ECO:0007669"/>
    <property type="project" value="TreeGrafter"/>
</dbReference>
<evidence type="ECO:0000259" key="1">
    <source>
        <dbReference type="Pfam" id="PF12697"/>
    </source>
</evidence>
<dbReference type="Proteomes" id="UP000248014">
    <property type="component" value="Unassembled WGS sequence"/>
</dbReference>
<dbReference type="Gene3D" id="3.40.50.1820">
    <property type="entry name" value="alpha/beta hydrolase"/>
    <property type="match status" value="1"/>
</dbReference>
<dbReference type="PANTHER" id="PTHR43265">
    <property type="entry name" value="ESTERASE ESTD"/>
    <property type="match status" value="1"/>
</dbReference>
<dbReference type="Pfam" id="PF12697">
    <property type="entry name" value="Abhydrolase_6"/>
    <property type="match status" value="1"/>
</dbReference>
<protein>
    <submittedName>
        <fullName evidence="2">Alpha/beta hydrolase family protein</fullName>
    </submittedName>
</protein>
<comment type="caution">
    <text evidence="2">The sequence shown here is derived from an EMBL/GenBank/DDBJ whole genome shotgun (WGS) entry which is preliminary data.</text>
</comment>
<accession>A0A2V3VE96</accession>
<dbReference type="RefSeq" id="WP_110297075.1">
    <property type="nucleotide sequence ID" value="NZ_QJJM01000001.1"/>
</dbReference>
<dbReference type="OrthoDB" id="9809549at2"/>
<sequence length="319" mass="33095">MKQPQTKSAASEEDATVTVSGVEIACRISLPAGPALARLLLLPGSLYSDVDGNYPSMNMRPHAYADLARQMASRGFAVVRMAKIGPGTGSRTIDAEAAAAHGDFRMRVAVAEAGLDLLLRSADQGPVIVAGHSEGAKVANLLAQGSTSGRIDGVVSLSGAAEHLLDLLRHQVSGMAPPGVPAELGIFDRTVAAIRTGAALPPEASTNSFSAMLASMPEAAHRYLRSVDAIDPLAEIARVPQPVLIVHGGRDESVPFAHAERLRAARGSLPTGTAFFPSLTHFYKQAADGLLPMQIMALETESDPAVADAIVAWVAGLSG</sequence>
<organism evidence="2 3">
    <name type="scientific">Blastomonas natatoria</name>
    <dbReference type="NCBI Taxonomy" id="34015"/>
    <lineage>
        <taxon>Bacteria</taxon>
        <taxon>Pseudomonadati</taxon>
        <taxon>Pseudomonadota</taxon>
        <taxon>Alphaproteobacteria</taxon>
        <taxon>Sphingomonadales</taxon>
        <taxon>Sphingomonadaceae</taxon>
        <taxon>Blastomonas</taxon>
    </lineage>
</organism>